<keyword evidence="3" id="KW-0732">Signal</keyword>
<keyword evidence="6" id="KW-1185">Reference proteome</keyword>
<dbReference type="EMBL" id="SACP01000021">
    <property type="protein sequence ID" value="RVU15464.1"/>
    <property type="molecule type" value="Genomic_DNA"/>
</dbReference>
<evidence type="ECO:0000256" key="1">
    <source>
        <dbReference type="ARBA" id="ARBA00004418"/>
    </source>
</evidence>
<dbReference type="Gene3D" id="3.40.190.10">
    <property type="entry name" value="Periplasmic binding protein-like II"/>
    <property type="match status" value="2"/>
</dbReference>
<comment type="caution">
    <text evidence="5">The sequence shown here is derived from an EMBL/GenBank/DDBJ whole genome shotgun (WGS) entry which is preliminary data.</text>
</comment>
<dbReference type="PANTHER" id="PTHR30024:SF47">
    <property type="entry name" value="TAURINE-BINDING PERIPLASMIC PROTEIN"/>
    <property type="match status" value="1"/>
</dbReference>
<dbReference type="InterPro" id="IPR015168">
    <property type="entry name" value="SsuA/THI5"/>
</dbReference>
<dbReference type="GO" id="GO:0042918">
    <property type="term" value="P:alkanesulfonate transmembrane transport"/>
    <property type="evidence" value="ECO:0007669"/>
    <property type="project" value="TreeGrafter"/>
</dbReference>
<dbReference type="SMART" id="SM00062">
    <property type="entry name" value="PBPb"/>
    <property type="match status" value="1"/>
</dbReference>
<sequence>MDRRSFLAGAGAATLALGHAAPARADIVKVRIGVGGKPLLYYLPLTIAERKGFFKEEGIDADINDFGGGARSLQALIGGSVDVVTGAYEHTIRMQAKGQDVRAVCELGRLPAIVIGVRKDLAGTIKSPADFKGRKIGVTAPGSSTALAAQYAMLKAGLKASDAALIGIGGGAGAIAAMKKGEIDAISHLDPVIAKLESDGDIAVLIDTRTDAGTRALFGGANPAAVVYTKADWINQHAMATQKVVNAFAKSLKWIAAASPDEIADTVPPAYHFGDRALYVQAVKNSLESYSRTGIPTPEGMASILDLVRTLDPEFQGAKVDLAATFEDRFVRKAMS</sequence>
<evidence type="ECO:0000313" key="6">
    <source>
        <dbReference type="Proteomes" id="UP000286997"/>
    </source>
</evidence>
<dbReference type="Pfam" id="PF09084">
    <property type="entry name" value="NMT1"/>
    <property type="match status" value="1"/>
</dbReference>
<name>A0A437NZM6_9HYPH</name>
<comment type="subcellular location">
    <subcellularLocation>
        <location evidence="1">Periplasm</location>
    </subcellularLocation>
</comment>
<evidence type="ECO:0000256" key="3">
    <source>
        <dbReference type="ARBA" id="ARBA00022729"/>
    </source>
</evidence>
<dbReference type="InterPro" id="IPR006311">
    <property type="entry name" value="TAT_signal"/>
</dbReference>
<gene>
    <name evidence="5" type="ORF">EOE48_19550</name>
</gene>
<reference evidence="5 6" key="1">
    <citation type="submission" date="2019-01" db="EMBL/GenBank/DDBJ databases">
        <authorList>
            <person name="Chen W.-M."/>
        </authorList>
    </citation>
    <scope>NUCLEOTIDE SEQUENCE [LARGE SCALE GENOMIC DNA]</scope>
    <source>
        <strain evidence="5 6">TER-1</strain>
    </source>
</reference>
<accession>A0A437NZM6</accession>
<dbReference type="SUPFAM" id="SSF53850">
    <property type="entry name" value="Periplasmic binding protein-like II"/>
    <property type="match status" value="1"/>
</dbReference>
<evidence type="ECO:0000313" key="5">
    <source>
        <dbReference type="EMBL" id="RVU15464.1"/>
    </source>
</evidence>
<dbReference type="PANTHER" id="PTHR30024">
    <property type="entry name" value="ALIPHATIC SULFONATES-BINDING PROTEIN-RELATED"/>
    <property type="match status" value="1"/>
</dbReference>
<dbReference type="InterPro" id="IPR001638">
    <property type="entry name" value="Solute-binding_3/MltF_N"/>
</dbReference>
<evidence type="ECO:0000259" key="4">
    <source>
        <dbReference type="SMART" id="SM00062"/>
    </source>
</evidence>
<dbReference type="PROSITE" id="PS51318">
    <property type="entry name" value="TAT"/>
    <property type="match status" value="1"/>
</dbReference>
<comment type="similarity">
    <text evidence="2">Belongs to the bacterial solute-binding protein SsuA/TauA family.</text>
</comment>
<protein>
    <submittedName>
        <fullName evidence="5">ABC transporter substrate-binding protein</fullName>
    </submittedName>
</protein>
<feature type="domain" description="Solute-binding protein family 3/N-terminal" evidence="4">
    <location>
        <begin position="29"/>
        <end position="258"/>
    </location>
</feature>
<organism evidence="5 6">
    <name type="scientific">Methylobacterium oryzihabitans</name>
    <dbReference type="NCBI Taxonomy" id="2499852"/>
    <lineage>
        <taxon>Bacteria</taxon>
        <taxon>Pseudomonadati</taxon>
        <taxon>Pseudomonadota</taxon>
        <taxon>Alphaproteobacteria</taxon>
        <taxon>Hyphomicrobiales</taxon>
        <taxon>Methylobacteriaceae</taxon>
        <taxon>Methylobacterium</taxon>
    </lineage>
</organism>
<evidence type="ECO:0000256" key="2">
    <source>
        <dbReference type="ARBA" id="ARBA00010742"/>
    </source>
</evidence>
<dbReference type="RefSeq" id="WP_127732249.1">
    <property type="nucleotide sequence ID" value="NZ_SACP01000021.1"/>
</dbReference>
<proteinExistence type="inferred from homology"/>
<dbReference type="AlphaFoldDB" id="A0A437NZM6"/>
<dbReference type="OrthoDB" id="9806288at2"/>
<dbReference type="GO" id="GO:0042597">
    <property type="term" value="C:periplasmic space"/>
    <property type="evidence" value="ECO:0007669"/>
    <property type="project" value="UniProtKB-SubCell"/>
</dbReference>
<dbReference type="Proteomes" id="UP000286997">
    <property type="component" value="Unassembled WGS sequence"/>
</dbReference>